<reference evidence="1" key="2">
    <citation type="journal article" date="2023" name="Microbiol Resour">
        <title>Decontamination and Annotation of the Draft Genome Sequence of the Oomycete Lagenidium giganteum ARSEF 373.</title>
        <authorList>
            <person name="Morgan W.R."/>
            <person name="Tartar A."/>
        </authorList>
    </citation>
    <scope>NUCLEOTIDE SEQUENCE</scope>
    <source>
        <strain evidence="1">ARSEF 373</strain>
    </source>
</reference>
<accession>A0AAV2YWU8</accession>
<keyword evidence="2" id="KW-1185">Reference proteome</keyword>
<comment type="caution">
    <text evidence="1">The sequence shown here is derived from an EMBL/GenBank/DDBJ whole genome shotgun (WGS) entry which is preliminary data.</text>
</comment>
<evidence type="ECO:0000313" key="2">
    <source>
        <dbReference type="Proteomes" id="UP001146120"/>
    </source>
</evidence>
<evidence type="ECO:0000313" key="1">
    <source>
        <dbReference type="EMBL" id="DAZ98126.1"/>
    </source>
</evidence>
<protein>
    <submittedName>
        <fullName evidence="1">Uncharacterized protein</fullName>
    </submittedName>
</protein>
<dbReference type="EMBL" id="DAKRPA010000115">
    <property type="protein sequence ID" value="DAZ98126.1"/>
    <property type="molecule type" value="Genomic_DNA"/>
</dbReference>
<sequence>METLEKALGAFECKFAATNKWRLVVSFLCAAEEVAFTIQLAQSRGAGEKYHIEFLRTSGDEAMFVEIVEAVRAHCADIDNDPMLFLASKSLSAWLDGKQDLTGRRYAIKSNEASILIQEMNADLHVDTLYHVARTVKNHCRHKGNRQLFMDADRKALILGLKWMLSDSDELARYAMFILLQFAKDQTNGDSEGSAAFWSSPCERSDCVLLLDMLAARDDTADFGASWTKAMAHELQQSLIMAL</sequence>
<organism evidence="1 2">
    <name type="scientific">Lagenidium giganteum</name>
    <dbReference type="NCBI Taxonomy" id="4803"/>
    <lineage>
        <taxon>Eukaryota</taxon>
        <taxon>Sar</taxon>
        <taxon>Stramenopiles</taxon>
        <taxon>Oomycota</taxon>
        <taxon>Peronosporomycetes</taxon>
        <taxon>Pythiales</taxon>
        <taxon>Pythiaceae</taxon>
    </lineage>
</organism>
<gene>
    <name evidence="1" type="ORF">N0F65_003112</name>
</gene>
<reference evidence="1" key="1">
    <citation type="submission" date="2022-11" db="EMBL/GenBank/DDBJ databases">
        <authorList>
            <person name="Morgan W.R."/>
            <person name="Tartar A."/>
        </authorList>
    </citation>
    <scope>NUCLEOTIDE SEQUENCE</scope>
    <source>
        <strain evidence="1">ARSEF 373</strain>
    </source>
</reference>
<proteinExistence type="predicted"/>
<dbReference type="Proteomes" id="UP001146120">
    <property type="component" value="Unassembled WGS sequence"/>
</dbReference>
<dbReference type="AlphaFoldDB" id="A0AAV2YWU8"/>
<name>A0AAV2YWU8_9STRA</name>